<dbReference type="RefSeq" id="WP_141312399.1">
    <property type="nucleotide sequence ID" value="NZ_BJND01000043.1"/>
</dbReference>
<proteinExistence type="predicted"/>
<dbReference type="EMBL" id="BJND01000043">
    <property type="protein sequence ID" value="GEC07872.1"/>
    <property type="molecule type" value="Genomic_DNA"/>
</dbReference>
<evidence type="ECO:0000313" key="1">
    <source>
        <dbReference type="EMBL" id="GEC07872.1"/>
    </source>
</evidence>
<dbReference type="Proteomes" id="UP000317881">
    <property type="component" value="Unassembled WGS sequence"/>
</dbReference>
<dbReference type="Pfam" id="PF18143">
    <property type="entry name" value="HAD_SAK_2"/>
    <property type="match status" value="1"/>
</dbReference>
<gene>
    <name evidence="1" type="ORF">SSP24_55270</name>
</gene>
<dbReference type="OrthoDB" id="5124141at2"/>
<protein>
    <recommendedName>
        <fullName evidence="3">Secreted protein</fullName>
    </recommendedName>
</protein>
<accession>A0A4Y3VLL0</accession>
<reference evidence="1 2" key="1">
    <citation type="submission" date="2019-06" db="EMBL/GenBank/DDBJ databases">
        <title>Whole genome shotgun sequence of Streptomyces spinoverrucosus NBRC 14228.</title>
        <authorList>
            <person name="Hosoyama A."/>
            <person name="Uohara A."/>
            <person name="Ohji S."/>
            <person name="Ichikawa N."/>
        </authorList>
    </citation>
    <scope>NUCLEOTIDE SEQUENCE [LARGE SCALE GENOMIC DNA]</scope>
    <source>
        <strain evidence="1 2">NBRC 14228</strain>
    </source>
</reference>
<keyword evidence="2" id="KW-1185">Reference proteome</keyword>
<evidence type="ECO:0008006" key="3">
    <source>
        <dbReference type="Google" id="ProtNLM"/>
    </source>
</evidence>
<organism evidence="1 2">
    <name type="scientific">Streptomyces spinoverrucosus</name>
    <dbReference type="NCBI Taxonomy" id="284043"/>
    <lineage>
        <taxon>Bacteria</taxon>
        <taxon>Bacillati</taxon>
        <taxon>Actinomycetota</taxon>
        <taxon>Actinomycetes</taxon>
        <taxon>Kitasatosporales</taxon>
        <taxon>Streptomycetaceae</taxon>
        <taxon>Streptomyces</taxon>
    </lineage>
</organism>
<name>A0A4Y3VLL0_9ACTN</name>
<sequence>MLLFLDIDGTLLPFGSAGPYPVYETPFERGAAHPLLTRVDPALGPRLLALGCELVWATTWLDEANEVMAPWLGLPPLPVVDWPEEVARPGPLHWKTRPLVAWAAGRPFVWLDDEITGADRDWVAAHHPGRALLHRVDHRVGLTDADFAWVAGWVSGRGGSAGP</sequence>
<evidence type="ECO:0000313" key="2">
    <source>
        <dbReference type="Proteomes" id="UP000317881"/>
    </source>
</evidence>
<dbReference type="AlphaFoldDB" id="A0A4Y3VLL0"/>
<comment type="caution">
    <text evidence="1">The sequence shown here is derived from an EMBL/GenBank/DDBJ whole genome shotgun (WGS) entry which is preliminary data.</text>
</comment>